<organism evidence="2 3">
    <name type="scientific">Psychromicrobium lacuslunae</name>
    <dbReference type="NCBI Taxonomy" id="1618207"/>
    <lineage>
        <taxon>Bacteria</taxon>
        <taxon>Bacillati</taxon>
        <taxon>Actinomycetota</taxon>
        <taxon>Actinomycetes</taxon>
        <taxon>Micrococcales</taxon>
        <taxon>Micrococcaceae</taxon>
        <taxon>Psychromicrobium</taxon>
    </lineage>
</organism>
<accession>A0A0D4C3J9</accession>
<evidence type="ECO:0000313" key="3">
    <source>
        <dbReference type="Proteomes" id="UP000061839"/>
    </source>
</evidence>
<dbReference type="InterPro" id="IPR032710">
    <property type="entry name" value="NTF2-like_dom_sf"/>
</dbReference>
<dbReference type="Gene3D" id="3.10.450.50">
    <property type="match status" value="1"/>
</dbReference>
<keyword evidence="3" id="KW-1185">Reference proteome</keyword>
<proteinExistence type="predicted"/>
<dbReference type="AlphaFoldDB" id="A0A0D4C3J9"/>
<dbReference type="KEGG" id="ari:UM93_14715"/>
<protein>
    <submittedName>
        <fullName evidence="2">Hydrolase</fullName>
    </submittedName>
</protein>
<name>A0A0D4C3J9_9MICC</name>
<dbReference type="HOGENOM" id="CLU_137417_0_1_11"/>
<evidence type="ECO:0000313" key="2">
    <source>
        <dbReference type="EMBL" id="AJT43168.1"/>
    </source>
</evidence>
<dbReference type="SUPFAM" id="SSF54427">
    <property type="entry name" value="NTF2-like"/>
    <property type="match status" value="1"/>
</dbReference>
<dbReference type="Proteomes" id="UP000061839">
    <property type="component" value="Chromosome"/>
</dbReference>
<evidence type="ECO:0000259" key="1">
    <source>
        <dbReference type="Pfam" id="PF14534"/>
    </source>
</evidence>
<dbReference type="Pfam" id="PF14534">
    <property type="entry name" value="DUF4440"/>
    <property type="match status" value="1"/>
</dbReference>
<reference evidence="2 3" key="1">
    <citation type="journal article" date="2015" name="Genome Announc.">
        <title>Complete Genome Sequencing of Protease-Producing Novel Arthrobacter sp. Strain IHBB 11108 Using PacBio Single-Molecule Real-Time Sequencing Technology.</title>
        <authorList>
            <person name="Kiran S."/>
            <person name="Swarnkar M.K."/>
            <person name="Pal M."/>
            <person name="Thakur R."/>
            <person name="Tewari R."/>
            <person name="Singh A.K."/>
            <person name="Gulati A."/>
        </authorList>
    </citation>
    <scope>NUCLEOTIDE SEQUENCE [LARGE SCALE GENOMIC DNA]</scope>
    <source>
        <strain evidence="2 3">IHBB 11108</strain>
    </source>
</reference>
<keyword evidence="2" id="KW-0378">Hydrolase</keyword>
<dbReference type="PATRIC" id="fig|1618207.4.peg.2997"/>
<dbReference type="InterPro" id="IPR027843">
    <property type="entry name" value="DUF4440"/>
</dbReference>
<dbReference type="GO" id="GO:0016787">
    <property type="term" value="F:hydrolase activity"/>
    <property type="evidence" value="ECO:0007669"/>
    <property type="project" value="UniProtKB-KW"/>
</dbReference>
<sequence length="116" mass="12348">MPLAFAAAFNTGDPELIERLYHPQGLFISAPGHLTVGASRSAANAEMVALGVPIDVKLRQVYSVDDIALLIVDWQISGLNASGDSVDVRGTATDVASRGEDGFWRYLIDNPFGTEG</sequence>
<dbReference type="EMBL" id="CP011005">
    <property type="protein sequence ID" value="AJT43168.1"/>
    <property type="molecule type" value="Genomic_DNA"/>
</dbReference>
<gene>
    <name evidence="2" type="ORF">UM93_14715</name>
</gene>
<feature type="domain" description="DUF4440" evidence="1">
    <location>
        <begin position="4"/>
        <end position="105"/>
    </location>
</feature>